<dbReference type="Pfam" id="PF04851">
    <property type="entry name" value="ResIII"/>
    <property type="match status" value="1"/>
</dbReference>
<name>A0A0F5VGG3_9GAMM</name>
<dbReference type="AlphaFoldDB" id="A0A0F5VGG3"/>
<evidence type="ECO:0000313" key="3">
    <source>
        <dbReference type="EMBL" id="KKD00560.1"/>
    </source>
</evidence>
<dbReference type="EMBL" id="JWYV01000004">
    <property type="protein sequence ID" value="KKD00560.1"/>
    <property type="molecule type" value="Genomic_DNA"/>
</dbReference>
<gene>
    <name evidence="3" type="ORF">KY46_07520</name>
</gene>
<dbReference type="PATRIC" id="fig|265726.11.peg.3568"/>
<dbReference type="Proteomes" id="UP000033633">
    <property type="component" value="Unassembled WGS sequence"/>
</dbReference>
<dbReference type="STRING" id="265726.KY46_07520"/>
<comment type="caution">
    <text evidence="3">The sequence shown here is derived from an EMBL/GenBank/DDBJ whole genome shotgun (WGS) entry which is preliminary data.</text>
</comment>
<accession>A0A0F5VGG3</accession>
<dbReference type="InterPro" id="IPR006935">
    <property type="entry name" value="Helicase/UvrB_N"/>
</dbReference>
<dbReference type="InterPro" id="IPR014001">
    <property type="entry name" value="Helicase_ATP-bd"/>
</dbReference>
<dbReference type="GO" id="GO:0005524">
    <property type="term" value="F:ATP binding"/>
    <property type="evidence" value="ECO:0007669"/>
    <property type="project" value="InterPro"/>
</dbReference>
<dbReference type="InterPro" id="IPR027417">
    <property type="entry name" value="P-loop_NTPase"/>
</dbReference>
<evidence type="ECO:0000259" key="1">
    <source>
        <dbReference type="PROSITE" id="PS51192"/>
    </source>
</evidence>
<organism evidence="3 4">
    <name type="scientific">Photobacterium halotolerans</name>
    <dbReference type="NCBI Taxonomy" id="265726"/>
    <lineage>
        <taxon>Bacteria</taxon>
        <taxon>Pseudomonadati</taxon>
        <taxon>Pseudomonadota</taxon>
        <taxon>Gammaproteobacteria</taxon>
        <taxon>Vibrionales</taxon>
        <taxon>Vibrionaceae</taxon>
        <taxon>Photobacterium</taxon>
    </lineage>
</organism>
<proteinExistence type="predicted"/>
<dbReference type="GO" id="GO:0016787">
    <property type="term" value="F:hydrolase activity"/>
    <property type="evidence" value="ECO:0007669"/>
    <property type="project" value="InterPro"/>
</dbReference>
<dbReference type="GO" id="GO:0003677">
    <property type="term" value="F:DNA binding"/>
    <property type="evidence" value="ECO:0007669"/>
    <property type="project" value="InterPro"/>
</dbReference>
<feature type="domain" description="Helicase ATP-binding" evidence="1">
    <location>
        <begin position="132"/>
        <end position="269"/>
    </location>
</feature>
<feature type="domain" description="Helicase C-terminal" evidence="2">
    <location>
        <begin position="354"/>
        <end position="501"/>
    </location>
</feature>
<protein>
    <recommendedName>
        <fullName evidence="5">DNA helicase</fullName>
    </recommendedName>
</protein>
<dbReference type="SUPFAM" id="SSF52540">
    <property type="entry name" value="P-loop containing nucleoside triphosphate hydrolases"/>
    <property type="match status" value="1"/>
</dbReference>
<dbReference type="PROSITE" id="PS51192">
    <property type="entry name" value="HELICASE_ATP_BIND_1"/>
    <property type="match status" value="1"/>
</dbReference>
<dbReference type="Gene3D" id="3.40.50.300">
    <property type="entry name" value="P-loop containing nucleotide triphosphate hydrolases"/>
    <property type="match status" value="2"/>
</dbReference>
<reference evidence="3 4" key="1">
    <citation type="submission" date="2014-12" db="EMBL/GenBank/DDBJ databases">
        <title>Mercury Reductase activity and rhizosphere competence traits in the genome of root associated Photobacterium halotolerans MELD1.</title>
        <authorList>
            <person name="Mathew D.C."/>
            <person name="Huang C.-C."/>
        </authorList>
    </citation>
    <scope>NUCLEOTIDE SEQUENCE [LARGE SCALE GENOMIC DNA]</scope>
    <source>
        <strain evidence="3 4">MELD1</strain>
    </source>
</reference>
<evidence type="ECO:0000259" key="2">
    <source>
        <dbReference type="PROSITE" id="PS51194"/>
    </source>
</evidence>
<dbReference type="SMART" id="SM00487">
    <property type="entry name" value="DEXDc"/>
    <property type="match status" value="1"/>
</dbReference>
<dbReference type="InterPro" id="IPR001650">
    <property type="entry name" value="Helicase_C-like"/>
</dbReference>
<evidence type="ECO:0008006" key="5">
    <source>
        <dbReference type="Google" id="ProtNLM"/>
    </source>
</evidence>
<dbReference type="PROSITE" id="PS51194">
    <property type="entry name" value="HELICASE_CTER"/>
    <property type="match status" value="1"/>
</dbReference>
<keyword evidence="4" id="KW-1185">Reference proteome</keyword>
<sequence>MAIYFNWLKDDKLFLSSMKKMTLNIPLDTSEMEYLLSCAVIFLEEYHKDKRKNLYFEIAYFIVLKSAINNSEYEPLLDVSSNFGLYPVSNYITKNNLFTSSLSSEFSLLYQLRKFEYNSIIETYEQKKSRLELVSSDDEENCYIAPTSFGKSSLITEIIREKQFNKVAVIVPTKSLLIQTYKLIKKNLSNRKIIFHDEMYDGSDDFIAIFTQERALRLLKDDSISFDLLIIDEAHNLFNYDSRSILLTRLIRRNRKRNPKSVNYYLSPLISDSNNLKIESQQEIFERKIISNIKEADIHEYKESGEVRKYNRFLDVFFESGYSENFLSYIIENSKDKNFLYLRAPKRVEELSILLDSKLEFIGSPSLIELSDVISLNVHKDFYCVDYIKKGLVYLHGKLPDLIKEYLEFKFSKNKEVKYVVANSVILEGVNLPVDNMYIMNTNSLDAKSLTNLIGRVNRLNEVFDDKRKSLDKLMPSVHFINSEHFNRKGGNMENQIRKLKSGVFKDTLENPLLVNFDIDKMKLELEKAREGNKLEKVTILERKLNEYQEIKGREDFLIASELDNHNRVKKVLLESDILSFYFNPEKMINQLSNKVDTIDQHSTWKESHIIDKVYLFFIQDLENHIIKKDFLRLQHEKARDFYKMFTSNLHRLSLKEHISDTIKYFQSIKNLPQGREFYIGESYGEVGKMNPDGKFGKAVYLDLATKSNKELANISLVKIKIESDFVSYTLNNFVNVMHDLDLISEKEYELYIYGTTNKSNSEFVKLGFSGSLINRLDRDNQMRNLSINEHGLIEYNDDFYKYINIQDDLIKFEIGKFIDI</sequence>
<evidence type="ECO:0000313" key="4">
    <source>
        <dbReference type="Proteomes" id="UP000033633"/>
    </source>
</evidence>